<keyword evidence="7" id="KW-0418">Kinase</keyword>
<dbReference type="GO" id="GO:0016301">
    <property type="term" value="F:kinase activity"/>
    <property type="evidence" value="ECO:0007669"/>
    <property type="project" value="UniProtKB-KW"/>
</dbReference>
<dbReference type="InterPro" id="IPR004720">
    <property type="entry name" value="PTS_IIB_sorbose-sp"/>
</dbReference>
<comment type="subcellular location">
    <subcellularLocation>
        <location evidence="1">Cytoplasm</location>
    </subcellularLocation>
</comment>
<evidence type="ECO:0000313" key="9">
    <source>
        <dbReference type="EMBL" id="SHI77920.1"/>
    </source>
</evidence>
<dbReference type="Proteomes" id="UP000184171">
    <property type="component" value="Unassembled WGS sequence"/>
</dbReference>
<keyword evidence="10" id="KW-1185">Reference proteome</keyword>
<evidence type="ECO:0000256" key="1">
    <source>
        <dbReference type="ARBA" id="ARBA00004496"/>
    </source>
</evidence>
<name>A0A1M6DXS0_MALRU</name>
<feature type="domain" description="PTS EIIB type-4" evidence="8">
    <location>
        <begin position="1"/>
        <end position="164"/>
    </location>
</feature>
<dbReference type="GO" id="GO:0005737">
    <property type="term" value="C:cytoplasm"/>
    <property type="evidence" value="ECO:0007669"/>
    <property type="project" value="UniProtKB-SubCell"/>
</dbReference>
<accession>A0A1M6DXS0</accession>
<protein>
    <submittedName>
        <fullName evidence="9">PTS system, mannose-specific IIB component</fullName>
    </submittedName>
</protein>
<proteinExistence type="predicted"/>
<keyword evidence="4" id="KW-0762">Sugar transport</keyword>
<evidence type="ECO:0000256" key="4">
    <source>
        <dbReference type="ARBA" id="ARBA00022597"/>
    </source>
</evidence>
<evidence type="ECO:0000256" key="3">
    <source>
        <dbReference type="ARBA" id="ARBA00022490"/>
    </source>
</evidence>
<dbReference type="AlphaFoldDB" id="A0A1M6DXS0"/>
<dbReference type="GO" id="GO:0008982">
    <property type="term" value="F:protein-N(PI)-phosphohistidine-sugar phosphotransferase activity"/>
    <property type="evidence" value="ECO:0007669"/>
    <property type="project" value="InterPro"/>
</dbReference>
<gene>
    <name evidence="9" type="ORF">SAMN02745165_00846</name>
</gene>
<reference evidence="9 10" key="1">
    <citation type="submission" date="2016-11" db="EMBL/GenBank/DDBJ databases">
        <authorList>
            <person name="Jaros S."/>
            <person name="Januszkiewicz K."/>
            <person name="Wedrychowicz H."/>
        </authorList>
    </citation>
    <scope>NUCLEOTIDE SEQUENCE [LARGE SCALE GENOMIC DNA]</scope>
    <source>
        <strain evidence="9 10">DSM 5091</strain>
    </source>
</reference>
<dbReference type="RefSeq" id="WP_072905922.1">
    <property type="nucleotide sequence ID" value="NZ_FQZT01000002.1"/>
</dbReference>
<keyword evidence="2" id="KW-0813">Transport</keyword>
<evidence type="ECO:0000259" key="8">
    <source>
        <dbReference type="PROSITE" id="PS51101"/>
    </source>
</evidence>
<dbReference type="Gene3D" id="3.40.35.10">
    <property type="entry name" value="Phosphotransferase system, sorbose subfamily IIB component"/>
    <property type="match status" value="1"/>
</dbReference>
<evidence type="ECO:0000256" key="7">
    <source>
        <dbReference type="ARBA" id="ARBA00022777"/>
    </source>
</evidence>
<dbReference type="OrthoDB" id="9788818at2"/>
<dbReference type="InterPro" id="IPR036667">
    <property type="entry name" value="PTS_IIB_sorbose-sp_sf"/>
</dbReference>
<sequence length="164" mass="18239">MSLVLTRIDNRLIHGQVLETWVPYVHADCIVVANDEIASSPLKRMMMEASVPSRMRVEIGTVDEITALFGSGSLEKCKILLLFGNTADALRAYRNGLIYQRLNLGNLHAGAGKTRLSCTIFLDKEDIGFLQELDVAGVAITARCIPADSERSWKKLVPRRKLKQ</sequence>
<evidence type="ECO:0000313" key="10">
    <source>
        <dbReference type="Proteomes" id="UP000184171"/>
    </source>
</evidence>
<dbReference type="Pfam" id="PF03830">
    <property type="entry name" value="PTSIIB_sorb"/>
    <property type="match status" value="1"/>
</dbReference>
<evidence type="ECO:0000256" key="5">
    <source>
        <dbReference type="ARBA" id="ARBA00022679"/>
    </source>
</evidence>
<keyword evidence="6" id="KW-0598">Phosphotransferase system</keyword>
<dbReference type="GO" id="GO:0009401">
    <property type="term" value="P:phosphoenolpyruvate-dependent sugar phosphotransferase system"/>
    <property type="evidence" value="ECO:0007669"/>
    <property type="project" value="UniProtKB-KW"/>
</dbReference>
<evidence type="ECO:0000256" key="2">
    <source>
        <dbReference type="ARBA" id="ARBA00022448"/>
    </source>
</evidence>
<organism evidence="9 10">
    <name type="scientific">Malonomonas rubra DSM 5091</name>
    <dbReference type="NCBI Taxonomy" id="1122189"/>
    <lineage>
        <taxon>Bacteria</taxon>
        <taxon>Pseudomonadati</taxon>
        <taxon>Thermodesulfobacteriota</taxon>
        <taxon>Desulfuromonadia</taxon>
        <taxon>Desulfuromonadales</taxon>
        <taxon>Geopsychrobacteraceae</taxon>
        <taxon>Malonomonas</taxon>
    </lineage>
</organism>
<dbReference type="EMBL" id="FQZT01000002">
    <property type="protein sequence ID" value="SHI77920.1"/>
    <property type="molecule type" value="Genomic_DNA"/>
</dbReference>
<dbReference type="PROSITE" id="PS51101">
    <property type="entry name" value="PTS_EIIB_TYPE_4"/>
    <property type="match status" value="1"/>
</dbReference>
<keyword evidence="5" id="KW-0808">Transferase</keyword>
<evidence type="ECO:0000256" key="6">
    <source>
        <dbReference type="ARBA" id="ARBA00022683"/>
    </source>
</evidence>
<dbReference type="SUPFAM" id="SSF52728">
    <property type="entry name" value="PTS IIb component"/>
    <property type="match status" value="1"/>
</dbReference>
<dbReference type="STRING" id="1122189.SAMN02745165_00846"/>
<keyword evidence="3" id="KW-0963">Cytoplasm</keyword>